<proteinExistence type="predicted"/>
<organism evidence="1 2">
    <name type="scientific">Nocardioides panacis</name>
    <dbReference type="NCBI Taxonomy" id="2849501"/>
    <lineage>
        <taxon>Bacteria</taxon>
        <taxon>Bacillati</taxon>
        <taxon>Actinomycetota</taxon>
        <taxon>Actinomycetes</taxon>
        <taxon>Propionibacteriales</taxon>
        <taxon>Nocardioidaceae</taxon>
        <taxon>Nocardioides</taxon>
    </lineage>
</organism>
<sequence length="134" mass="14789">MFPGSETQWNGVTDMTDAGLLAEQMHWAATTPAASDTAFNVANGDVFRWRWMWPRLADRLGVRAEGYDARPRPLEQQMAGAAPVWAALAAREGLREQDLARSRAAGFAGHRSTLACFLELFDRLESDRVVPTPG</sequence>
<keyword evidence="2" id="KW-1185">Reference proteome</keyword>
<dbReference type="Proteomes" id="UP000683575">
    <property type="component" value="Chromosome"/>
</dbReference>
<dbReference type="KEGG" id="nps:KRR39_03005"/>
<reference evidence="1" key="1">
    <citation type="submission" date="2021-06" db="EMBL/GenBank/DDBJ databases">
        <title>Complete genome sequence of Nocardioides sp. G188.</title>
        <authorList>
            <person name="Im W.-T."/>
        </authorList>
    </citation>
    <scope>NUCLEOTIDE SEQUENCE</scope>
    <source>
        <strain evidence="1">G188</strain>
    </source>
</reference>
<evidence type="ECO:0000313" key="1">
    <source>
        <dbReference type="EMBL" id="QWZ08838.1"/>
    </source>
</evidence>
<gene>
    <name evidence="1" type="ORF">KRR39_03005</name>
</gene>
<dbReference type="PANTHER" id="PTHR32487:SF0">
    <property type="entry name" value="3-OXO-DELTA(4,5)-STEROID 5-BETA-REDUCTASE"/>
    <property type="match status" value="1"/>
</dbReference>
<protein>
    <submittedName>
        <fullName evidence="1">Uncharacterized protein</fullName>
    </submittedName>
</protein>
<dbReference type="RefSeq" id="WP_216940684.1">
    <property type="nucleotide sequence ID" value="NZ_CP077062.1"/>
</dbReference>
<accession>A0A975T0X9</accession>
<dbReference type="PANTHER" id="PTHR32487">
    <property type="entry name" value="3-OXO-DELTA(4,5)-STEROID 5-BETA-REDUCTASE"/>
    <property type="match status" value="1"/>
</dbReference>
<dbReference type="AlphaFoldDB" id="A0A975T0X9"/>
<dbReference type="EMBL" id="CP077062">
    <property type="protein sequence ID" value="QWZ08838.1"/>
    <property type="molecule type" value="Genomic_DNA"/>
</dbReference>
<name>A0A975T0X9_9ACTN</name>
<evidence type="ECO:0000313" key="2">
    <source>
        <dbReference type="Proteomes" id="UP000683575"/>
    </source>
</evidence>